<accession>A0A401TC59</accession>
<proteinExistence type="predicted"/>
<dbReference type="Proteomes" id="UP000287033">
    <property type="component" value="Unassembled WGS sequence"/>
</dbReference>
<evidence type="ECO:0000313" key="1">
    <source>
        <dbReference type="EMBL" id="GCC40251.1"/>
    </source>
</evidence>
<gene>
    <name evidence="1" type="ORF">chiPu_0024123</name>
</gene>
<evidence type="ECO:0000313" key="2">
    <source>
        <dbReference type="Proteomes" id="UP000287033"/>
    </source>
</evidence>
<dbReference type="EMBL" id="BEZZ01032986">
    <property type="protein sequence ID" value="GCC40251.1"/>
    <property type="molecule type" value="Genomic_DNA"/>
</dbReference>
<sequence>MNSVGGVRNVASFSIGRSRYQWPRCLPCSAVLTSPVLFPQTNSCPLCRLELPTDNPEYEEYKQDREMQTARASLLTAFQFAKK</sequence>
<reference evidence="1 2" key="1">
    <citation type="journal article" date="2018" name="Nat. Ecol. Evol.">
        <title>Shark genomes provide insights into elasmobranch evolution and the origin of vertebrates.</title>
        <authorList>
            <person name="Hara Y"/>
            <person name="Yamaguchi K"/>
            <person name="Onimaru K"/>
            <person name="Kadota M"/>
            <person name="Koyanagi M"/>
            <person name="Keeley SD"/>
            <person name="Tatsumi K"/>
            <person name="Tanaka K"/>
            <person name="Motone F"/>
            <person name="Kageyama Y"/>
            <person name="Nozu R"/>
            <person name="Adachi N"/>
            <person name="Nishimura O"/>
            <person name="Nakagawa R"/>
            <person name="Tanegashima C"/>
            <person name="Kiyatake I"/>
            <person name="Matsumoto R"/>
            <person name="Murakumo K"/>
            <person name="Nishida K"/>
            <person name="Terakita A"/>
            <person name="Kuratani S"/>
            <person name="Sato K"/>
            <person name="Hyodo S Kuraku.S."/>
        </authorList>
    </citation>
    <scope>NUCLEOTIDE SEQUENCE [LARGE SCALE GENOMIC DNA]</scope>
</reference>
<organism evidence="1 2">
    <name type="scientific">Chiloscyllium punctatum</name>
    <name type="common">Brownbanded bambooshark</name>
    <name type="synonym">Hemiscyllium punctatum</name>
    <dbReference type="NCBI Taxonomy" id="137246"/>
    <lineage>
        <taxon>Eukaryota</taxon>
        <taxon>Metazoa</taxon>
        <taxon>Chordata</taxon>
        <taxon>Craniata</taxon>
        <taxon>Vertebrata</taxon>
        <taxon>Chondrichthyes</taxon>
        <taxon>Elasmobranchii</taxon>
        <taxon>Galeomorphii</taxon>
        <taxon>Galeoidea</taxon>
        <taxon>Orectolobiformes</taxon>
        <taxon>Hemiscylliidae</taxon>
        <taxon>Chiloscyllium</taxon>
    </lineage>
</organism>
<keyword evidence="2" id="KW-1185">Reference proteome</keyword>
<dbReference type="AlphaFoldDB" id="A0A401TC59"/>
<dbReference type="OrthoDB" id="21204at2759"/>
<protein>
    <submittedName>
        <fullName evidence="1">Uncharacterized protein</fullName>
    </submittedName>
</protein>
<name>A0A401TC59_CHIPU</name>
<comment type="caution">
    <text evidence="1">The sequence shown here is derived from an EMBL/GenBank/DDBJ whole genome shotgun (WGS) entry which is preliminary data.</text>
</comment>